<dbReference type="AlphaFoldDB" id="A0A5M9LPE8"/>
<protein>
    <submittedName>
        <fullName evidence="1">Uncharacterized protein</fullName>
    </submittedName>
</protein>
<gene>
    <name evidence="1" type="ORF">PtrM4_015690</name>
</gene>
<dbReference type="KEGG" id="ptrr:90954073"/>
<evidence type="ECO:0000313" key="2">
    <source>
        <dbReference type="Proteomes" id="UP000245464"/>
    </source>
</evidence>
<reference evidence="1 2" key="1">
    <citation type="journal article" date="2018" name="BMC Genomics">
        <title>Comparative genomics of the wheat fungal pathogen Pyrenophora tritici-repentis reveals chromosomal variations and genome plasticity.</title>
        <authorList>
            <person name="Moolhuijzen P."/>
            <person name="See P.T."/>
            <person name="Hane J.K."/>
            <person name="Shi G."/>
            <person name="Liu Z."/>
            <person name="Oliver R.P."/>
            <person name="Moffat C.S."/>
        </authorList>
    </citation>
    <scope>NUCLEOTIDE SEQUENCE [LARGE SCALE GENOMIC DNA]</scope>
    <source>
        <strain evidence="1">M4</strain>
    </source>
</reference>
<sequence length="131" mass="13988">MCVPPVPTVFCVAYPDCKQFTTPLSNSCPANGAQCKDNYFVRCENIPAPGSQVLLAVGGIPNVNICRQTCDGQNNCSAFAYKAFNCILYSSINGFVSDPATTFIRICPTTCSSAPIRRDGGRDGSFLQVST</sequence>
<dbReference type="PROSITE" id="PS50948">
    <property type="entry name" value="PAN"/>
    <property type="match status" value="1"/>
</dbReference>
<dbReference type="EMBL" id="NQIK02000001">
    <property type="protein sequence ID" value="KAF7577329.1"/>
    <property type="molecule type" value="Genomic_DNA"/>
</dbReference>
<dbReference type="Proteomes" id="UP000245464">
    <property type="component" value="Chromosome 1"/>
</dbReference>
<organism evidence="1 2">
    <name type="scientific">Pyrenophora tritici-repentis</name>
    <dbReference type="NCBI Taxonomy" id="45151"/>
    <lineage>
        <taxon>Eukaryota</taxon>
        <taxon>Fungi</taxon>
        <taxon>Dikarya</taxon>
        <taxon>Ascomycota</taxon>
        <taxon>Pezizomycotina</taxon>
        <taxon>Dothideomycetes</taxon>
        <taxon>Pleosporomycetidae</taxon>
        <taxon>Pleosporales</taxon>
        <taxon>Pleosporineae</taxon>
        <taxon>Pleosporaceae</taxon>
        <taxon>Pyrenophora</taxon>
    </lineage>
</organism>
<proteinExistence type="predicted"/>
<name>A0A5M9LPE8_9PLEO</name>
<accession>A0A5M9LPE8</accession>
<evidence type="ECO:0000313" key="1">
    <source>
        <dbReference type="EMBL" id="KAF7577329.1"/>
    </source>
</evidence>
<dbReference type="InterPro" id="IPR003609">
    <property type="entry name" value="Pan_app"/>
</dbReference>
<dbReference type="GeneID" id="90954073"/>
<comment type="caution">
    <text evidence="1">The sequence shown here is derived from an EMBL/GenBank/DDBJ whole genome shotgun (WGS) entry which is preliminary data.</text>
</comment>
<dbReference type="RefSeq" id="XP_065965392.1">
    <property type="nucleotide sequence ID" value="XM_066103190.1"/>
</dbReference>